<dbReference type="InterPro" id="IPR014710">
    <property type="entry name" value="RmlC-like_jellyroll"/>
</dbReference>
<gene>
    <name evidence="1" type="ORF">JI739_09740</name>
</gene>
<accession>A0A936ZFM4</accession>
<reference evidence="1" key="1">
    <citation type="submission" date="2021-01" db="EMBL/GenBank/DDBJ databases">
        <title>Ramlibacter sp. strain AW1 16S ribosomal RNA gene Genome sequencing and assembly.</title>
        <authorList>
            <person name="Kang M."/>
        </authorList>
    </citation>
    <scope>NUCLEOTIDE SEQUENCE</scope>
    <source>
        <strain evidence="1">AW1</strain>
    </source>
</reference>
<evidence type="ECO:0000313" key="2">
    <source>
        <dbReference type="Proteomes" id="UP000613011"/>
    </source>
</evidence>
<dbReference type="SUPFAM" id="SSF51182">
    <property type="entry name" value="RmlC-like cupins"/>
    <property type="match status" value="1"/>
</dbReference>
<evidence type="ECO:0008006" key="3">
    <source>
        <dbReference type="Google" id="ProtNLM"/>
    </source>
</evidence>
<name>A0A936ZFM4_9BURK</name>
<dbReference type="Gene3D" id="2.60.120.10">
    <property type="entry name" value="Jelly Rolls"/>
    <property type="match status" value="1"/>
</dbReference>
<dbReference type="InterPro" id="IPR011051">
    <property type="entry name" value="RmlC_Cupin_sf"/>
</dbReference>
<comment type="caution">
    <text evidence="1">The sequence shown here is derived from an EMBL/GenBank/DDBJ whole genome shotgun (WGS) entry which is preliminary data.</text>
</comment>
<keyword evidence="2" id="KW-1185">Reference proteome</keyword>
<sequence>MPTTLDSLARDCRQALGRDATPTGRQQVVAHLRAALRDPAFVAAQFGPGAPERRVLYEDAELGFCIVAHAYTDAKEGAPHDHGPSWAIYGQAQGETLMTDFAAVEPATPERCGKARPTRSYALRPGDAHLYNEGDLHAPTRQQPTRLIRIEGVNMDRVRRLKWEVAEA</sequence>
<proteinExistence type="predicted"/>
<dbReference type="RefSeq" id="WP_201683688.1">
    <property type="nucleotide sequence ID" value="NZ_JAEQNA010000002.1"/>
</dbReference>
<evidence type="ECO:0000313" key="1">
    <source>
        <dbReference type="EMBL" id="MBL0420624.1"/>
    </source>
</evidence>
<dbReference type="Proteomes" id="UP000613011">
    <property type="component" value="Unassembled WGS sequence"/>
</dbReference>
<dbReference type="EMBL" id="JAEQNA010000002">
    <property type="protein sequence ID" value="MBL0420624.1"/>
    <property type="molecule type" value="Genomic_DNA"/>
</dbReference>
<dbReference type="AlphaFoldDB" id="A0A936ZFM4"/>
<protein>
    <recommendedName>
        <fullName evidence="3">Cysteine dioxygenase</fullName>
    </recommendedName>
</protein>
<organism evidence="1 2">
    <name type="scientific">Ramlibacter aurantiacus</name>
    <dbReference type="NCBI Taxonomy" id="2801330"/>
    <lineage>
        <taxon>Bacteria</taxon>
        <taxon>Pseudomonadati</taxon>
        <taxon>Pseudomonadota</taxon>
        <taxon>Betaproteobacteria</taxon>
        <taxon>Burkholderiales</taxon>
        <taxon>Comamonadaceae</taxon>
        <taxon>Ramlibacter</taxon>
    </lineage>
</organism>